<comment type="caution">
    <text evidence="5">The sequence shown here is derived from an EMBL/GenBank/DDBJ whole genome shotgun (WGS) entry which is preliminary data.</text>
</comment>
<dbReference type="PROSITE" id="PS50987">
    <property type="entry name" value="HTH_ARSR_2"/>
    <property type="match status" value="1"/>
</dbReference>
<reference evidence="5 6" key="1">
    <citation type="journal article" date="2016" name="Sci. Rep.">
        <title>Metabolic traits of an uncultured archaeal lineage -MSBL1- from brine pools of the Red Sea.</title>
        <authorList>
            <person name="Mwirichia R."/>
            <person name="Alam I."/>
            <person name="Rashid M."/>
            <person name="Vinu M."/>
            <person name="Ba-Alawi W."/>
            <person name="Anthony Kamau A."/>
            <person name="Kamanda Ngugi D."/>
            <person name="Goker M."/>
            <person name="Klenk H.P."/>
            <person name="Bajic V."/>
            <person name="Stingl U."/>
        </authorList>
    </citation>
    <scope>NUCLEOTIDE SEQUENCE [LARGE SCALE GENOMIC DNA]</scope>
    <source>
        <strain evidence="5">SCGC-AAA259E19</strain>
    </source>
</reference>
<evidence type="ECO:0000256" key="2">
    <source>
        <dbReference type="ARBA" id="ARBA00023125"/>
    </source>
</evidence>
<dbReference type="InterPro" id="IPR036390">
    <property type="entry name" value="WH_DNA-bd_sf"/>
</dbReference>
<keyword evidence="3" id="KW-0804">Transcription</keyword>
<dbReference type="InterPro" id="IPR011991">
    <property type="entry name" value="ArsR-like_HTH"/>
</dbReference>
<dbReference type="PRINTS" id="PR00778">
    <property type="entry name" value="HTHARSR"/>
</dbReference>
<dbReference type="EMBL" id="LHXO01000135">
    <property type="protein sequence ID" value="KXA92818.1"/>
    <property type="molecule type" value="Genomic_DNA"/>
</dbReference>
<proteinExistence type="predicted"/>
<dbReference type="SMART" id="SM00418">
    <property type="entry name" value="HTH_ARSR"/>
    <property type="match status" value="1"/>
</dbReference>
<evidence type="ECO:0000313" key="6">
    <source>
        <dbReference type="Proteomes" id="UP000070284"/>
    </source>
</evidence>
<name>A0A133UF27_9EURY</name>
<evidence type="ECO:0000256" key="1">
    <source>
        <dbReference type="ARBA" id="ARBA00023015"/>
    </source>
</evidence>
<dbReference type="InterPro" id="IPR001845">
    <property type="entry name" value="HTH_ArsR_DNA-bd_dom"/>
</dbReference>
<dbReference type="AlphaFoldDB" id="A0A133UF27"/>
<dbReference type="Gene3D" id="1.10.10.10">
    <property type="entry name" value="Winged helix-like DNA-binding domain superfamily/Winged helix DNA-binding domain"/>
    <property type="match status" value="1"/>
</dbReference>
<dbReference type="GO" id="GO:0003700">
    <property type="term" value="F:DNA-binding transcription factor activity"/>
    <property type="evidence" value="ECO:0007669"/>
    <property type="project" value="InterPro"/>
</dbReference>
<dbReference type="Proteomes" id="UP000070284">
    <property type="component" value="Unassembled WGS sequence"/>
</dbReference>
<dbReference type="NCBIfam" id="NF033788">
    <property type="entry name" value="HTH_metalloreg"/>
    <property type="match status" value="1"/>
</dbReference>
<organism evidence="5 6">
    <name type="scientific">candidate division MSBL1 archaeon SCGC-AAA259E19</name>
    <dbReference type="NCBI Taxonomy" id="1698264"/>
    <lineage>
        <taxon>Archaea</taxon>
        <taxon>Methanobacteriati</taxon>
        <taxon>Methanobacteriota</taxon>
        <taxon>candidate division MSBL1</taxon>
    </lineage>
</organism>
<dbReference type="PANTHER" id="PTHR43132:SF6">
    <property type="entry name" value="HTH-TYPE TRANSCRIPTIONAL REPRESSOR CZRA"/>
    <property type="match status" value="1"/>
</dbReference>
<accession>A0A133UF27</accession>
<dbReference type="CDD" id="cd00090">
    <property type="entry name" value="HTH_ARSR"/>
    <property type="match status" value="1"/>
</dbReference>
<keyword evidence="2" id="KW-0238">DNA-binding</keyword>
<dbReference type="GO" id="GO:0003677">
    <property type="term" value="F:DNA binding"/>
    <property type="evidence" value="ECO:0007669"/>
    <property type="project" value="UniProtKB-KW"/>
</dbReference>
<dbReference type="InterPro" id="IPR036388">
    <property type="entry name" value="WH-like_DNA-bd_sf"/>
</dbReference>
<dbReference type="Pfam" id="PF01022">
    <property type="entry name" value="HTH_5"/>
    <property type="match status" value="1"/>
</dbReference>
<dbReference type="PANTHER" id="PTHR43132">
    <property type="entry name" value="ARSENICAL RESISTANCE OPERON REPRESSOR ARSR-RELATED"/>
    <property type="match status" value="1"/>
</dbReference>
<evidence type="ECO:0000259" key="4">
    <source>
        <dbReference type="PROSITE" id="PS50987"/>
    </source>
</evidence>
<sequence>MQTDAASEMENDLREAEEMFKVLGDRTRLEILLAIGEEEKCVHEISEEIDQEISNVSHHLRRLRDKKLVDYRKEGRHKYYEIKDDHVLKILREGMNHARE</sequence>
<dbReference type="SUPFAM" id="SSF46785">
    <property type="entry name" value="Winged helix' DNA-binding domain"/>
    <property type="match status" value="1"/>
</dbReference>
<evidence type="ECO:0000313" key="5">
    <source>
        <dbReference type="EMBL" id="KXA92818.1"/>
    </source>
</evidence>
<feature type="domain" description="HTH arsR-type" evidence="4">
    <location>
        <begin position="8"/>
        <end position="100"/>
    </location>
</feature>
<protein>
    <recommendedName>
        <fullName evidence="4">HTH arsR-type domain-containing protein</fullName>
    </recommendedName>
</protein>
<evidence type="ECO:0000256" key="3">
    <source>
        <dbReference type="ARBA" id="ARBA00023163"/>
    </source>
</evidence>
<gene>
    <name evidence="5" type="ORF">AKJ65_06995</name>
</gene>
<keyword evidence="6" id="KW-1185">Reference proteome</keyword>
<dbReference type="InterPro" id="IPR051011">
    <property type="entry name" value="Metal_resp_trans_reg"/>
</dbReference>
<keyword evidence="1" id="KW-0805">Transcription regulation</keyword>